<name>A0ABD3UUC3_SINWO</name>
<sequence length="255" mass="28478">MEAAGQVAGTVGFNVAVFKEPRGFIKPIQWILSIFAFATTVGVHTDLVFNMKFEYFDNATNQSFGHVARKIEYPFNLEALDSWIIKCNTSSVITTLSFSLLQGSKSSAEFFVFVGVIVFLYCLAALVVYIFLDNVYRRSNTFPIADFIVSAVIVLLWLISSSAWAQGVSDVKYYTDLERCGVFNKMRTACAGSISSFQETVSPNFASLNVSVIFGFLNMLVWGGNLWFLWKETPWSKMQSKPATMSGQEQGNQKI</sequence>
<dbReference type="InterPro" id="IPR001285">
    <property type="entry name" value="Synaptophysin/porin"/>
</dbReference>
<evidence type="ECO:0000256" key="1">
    <source>
        <dbReference type="ARBA" id="ARBA00004141"/>
    </source>
</evidence>
<feature type="domain" description="MARVEL" evidence="9">
    <location>
        <begin position="17"/>
        <end position="234"/>
    </location>
</feature>
<evidence type="ECO:0000313" key="11">
    <source>
        <dbReference type="EMBL" id="KAL3852792.1"/>
    </source>
</evidence>
<dbReference type="PROSITE" id="PS51225">
    <property type="entry name" value="MARVEL"/>
    <property type="match status" value="1"/>
</dbReference>
<dbReference type="GO" id="GO:0016020">
    <property type="term" value="C:membrane"/>
    <property type="evidence" value="ECO:0007669"/>
    <property type="project" value="UniProtKB-SubCell"/>
</dbReference>
<keyword evidence="4 8" id="KW-1133">Transmembrane helix</keyword>
<proteinExistence type="inferred from homology"/>
<feature type="transmembrane region" description="Helical" evidence="8">
    <location>
        <begin position="28"/>
        <end position="49"/>
    </location>
</feature>
<feature type="transmembrane region" description="Helical" evidence="8">
    <location>
        <begin position="144"/>
        <end position="165"/>
    </location>
</feature>
<dbReference type="PANTHER" id="PTHR10306:SF17">
    <property type="entry name" value="MARVEL DOMAIN-CONTAINING PROTEIN"/>
    <property type="match status" value="1"/>
</dbReference>
<evidence type="ECO:0000256" key="6">
    <source>
        <dbReference type="ARBA" id="ARBA00023180"/>
    </source>
</evidence>
<keyword evidence="6" id="KW-0325">Glycoprotein</keyword>
<accession>A0ABD3UUC3</accession>
<dbReference type="EMBL" id="JBJQND010000015">
    <property type="protein sequence ID" value="KAL3852792.1"/>
    <property type="molecule type" value="Genomic_DNA"/>
</dbReference>
<evidence type="ECO:0000256" key="5">
    <source>
        <dbReference type="ARBA" id="ARBA00023136"/>
    </source>
</evidence>
<comment type="caution">
    <text evidence="10">The sequence shown here is derived from an EMBL/GenBank/DDBJ whole genome shotgun (WGS) entry which is preliminary data.</text>
</comment>
<dbReference type="PRINTS" id="PR00220">
    <property type="entry name" value="SYNAPTOPHYSN"/>
</dbReference>
<evidence type="ECO:0000256" key="2">
    <source>
        <dbReference type="ARBA" id="ARBA00006476"/>
    </source>
</evidence>
<feature type="transmembrane region" description="Helical" evidence="8">
    <location>
        <begin position="110"/>
        <end position="132"/>
    </location>
</feature>
<keyword evidence="5 7" id="KW-0472">Membrane</keyword>
<keyword evidence="3 7" id="KW-0812">Transmembrane</keyword>
<evidence type="ECO:0000256" key="7">
    <source>
        <dbReference type="PROSITE-ProRule" id="PRU00581"/>
    </source>
</evidence>
<evidence type="ECO:0000313" key="10">
    <source>
        <dbReference type="EMBL" id="KAL3852777.1"/>
    </source>
</evidence>
<comment type="similarity">
    <text evidence="2">Belongs to the synaptophysin/synaptobrevin family.</text>
</comment>
<dbReference type="InterPro" id="IPR008253">
    <property type="entry name" value="Marvel"/>
</dbReference>
<evidence type="ECO:0000256" key="3">
    <source>
        <dbReference type="ARBA" id="ARBA00022692"/>
    </source>
</evidence>
<evidence type="ECO:0000256" key="4">
    <source>
        <dbReference type="ARBA" id="ARBA00022989"/>
    </source>
</evidence>
<reference evidence="10 12" key="1">
    <citation type="submission" date="2024-11" db="EMBL/GenBank/DDBJ databases">
        <title>Chromosome-level genome assembly of the freshwater bivalve Anodonta woodiana.</title>
        <authorList>
            <person name="Chen X."/>
        </authorList>
    </citation>
    <scope>NUCLEOTIDE SEQUENCE [LARGE SCALE GENOMIC DNA]</scope>
    <source>
        <strain evidence="10">MN2024</strain>
        <tissue evidence="10">Gills</tissue>
    </source>
</reference>
<organism evidence="10 12">
    <name type="scientific">Sinanodonta woodiana</name>
    <name type="common">Chinese pond mussel</name>
    <name type="synonym">Anodonta woodiana</name>
    <dbReference type="NCBI Taxonomy" id="1069815"/>
    <lineage>
        <taxon>Eukaryota</taxon>
        <taxon>Metazoa</taxon>
        <taxon>Spiralia</taxon>
        <taxon>Lophotrochozoa</taxon>
        <taxon>Mollusca</taxon>
        <taxon>Bivalvia</taxon>
        <taxon>Autobranchia</taxon>
        <taxon>Heteroconchia</taxon>
        <taxon>Palaeoheterodonta</taxon>
        <taxon>Unionida</taxon>
        <taxon>Unionoidea</taxon>
        <taxon>Unionidae</taxon>
        <taxon>Unioninae</taxon>
        <taxon>Sinanodonta</taxon>
    </lineage>
</organism>
<evidence type="ECO:0000256" key="8">
    <source>
        <dbReference type="SAM" id="Phobius"/>
    </source>
</evidence>
<evidence type="ECO:0000259" key="9">
    <source>
        <dbReference type="PROSITE" id="PS51225"/>
    </source>
</evidence>
<comment type="subcellular location">
    <subcellularLocation>
        <location evidence="1">Membrane</location>
        <topology evidence="1">Multi-pass membrane protein</topology>
    </subcellularLocation>
</comment>
<dbReference type="PANTHER" id="PTHR10306">
    <property type="entry name" value="SYNAPTOPHYSIN"/>
    <property type="match status" value="1"/>
</dbReference>
<dbReference type="EMBL" id="JBJQND010000015">
    <property type="protein sequence ID" value="KAL3852777.1"/>
    <property type="molecule type" value="Genomic_DNA"/>
</dbReference>
<protein>
    <recommendedName>
        <fullName evidence="9">MARVEL domain-containing protein</fullName>
    </recommendedName>
</protein>
<feature type="transmembrane region" description="Helical" evidence="8">
    <location>
        <begin position="205"/>
        <end position="230"/>
    </location>
</feature>
<keyword evidence="12" id="KW-1185">Reference proteome</keyword>
<dbReference type="Proteomes" id="UP001634394">
    <property type="component" value="Unassembled WGS sequence"/>
</dbReference>
<evidence type="ECO:0000313" key="12">
    <source>
        <dbReference type="Proteomes" id="UP001634394"/>
    </source>
</evidence>
<dbReference type="AlphaFoldDB" id="A0ABD3UUC3"/>
<gene>
    <name evidence="10" type="ORF">ACJMK2_016393</name>
    <name evidence="11" type="ORF">ACJMK2_016408</name>
</gene>
<dbReference type="Pfam" id="PF01284">
    <property type="entry name" value="MARVEL"/>
    <property type="match status" value="1"/>
</dbReference>